<dbReference type="Proteomes" id="UP000230069">
    <property type="component" value="Unassembled WGS sequence"/>
</dbReference>
<proteinExistence type="predicted"/>
<sequence>MYLRKQKEKVGGARSISFNEQTVSISNVVPTNGLGCTHLWLQSAVPRGRTCSFPIHYGYGLELLPLTNKIITLDTCKLMLRKKAYNPEYSLKIYATLNITTEIF</sequence>
<reference evidence="1 2" key="1">
    <citation type="submission" date="2017-09" db="EMBL/GenBank/DDBJ databases">
        <title>WGS assembly of Aquilegia coerulea Goldsmith.</title>
        <authorList>
            <person name="Hodges S."/>
            <person name="Kramer E."/>
            <person name="Nordborg M."/>
            <person name="Tomkins J."/>
            <person name="Borevitz J."/>
            <person name="Derieg N."/>
            <person name="Yan J."/>
            <person name="Mihaltcheva S."/>
            <person name="Hayes R.D."/>
            <person name="Rokhsar D."/>
        </authorList>
    </citation>
    <scope>NUCLEOTIDE SEQUENCE [LARGE SCALE GENOMIC DNA]</scope>
    <source>
        <strain evidence="2">cv. Goldsmith</strain>
    </source>
</reference>
<organism evidence="1 2">
    <name type="scientific">Aquilegia coerulea</name>
    <name type="common">Rocky mountain columbine</name>
    <dbReference type="NCBI Taxonomy" id="218851"/>
    <lineage>
        <taxon>Eukaryota</taxon>
        <taxon>Viridiplantae</taxon>
        <taxon>Streptophyta</taxon>
        <taxon>Embryophyta</taxon>
        <taxon>Tracheophyta</taxon>
        <taxon>Spermatophyta</taxon>
        <taxon>Magnoliopsida</taxon>
        <taxon>Ranunculales</taxon>
        <taxon>Ranunculaceae</taxon>
        <taxon>Thalictroideae</taxon>
        <taxon>Aquilegia</taxon>
    </lineage>
</organism>
<accession>A0A2G5C7C8</accession>
<name>A0A2G5C7C8_AQUCA</name>
<dbReference type="PANTHER" id="PTHR36034">
    <property type="entry name" value="EXPRESSED PROTEIN"/>
    <property type="match status" value="1"/>
</dbReference>
<protein>
    <submittedName>
        <fullName evidence="1">Uncharacterized protein</fullName>
    </submittedName>
</protein>
<dbReference type="OrthoDB" id="1918650at2759"/>
<dbReference type="PANTHER" id="PTHR36034:SF2">
    <property type="entry name" value="EXPRESSED PROTEIN"/>
    <property type="match status" value="1"/>
</dbReference>
<gene>
    <name evidence="1" type="ORF">AQUCO_08200009v1</name>
</gene>
<dbReference type="STRING" id="218851.A0A2G5C7C8"/>
<dbReference type="EMBL" id="KZ305099">
    <property type="protein sequence ID" value="PIA27189.1"/>
    <property type="molecule type" value="Genomic_DNA"/>
</dbReference>
<evidence type="ECO:0000313" key="1">
    <source>
        <dbReference type="EMBL" id="PIA27189.1"/>
    </source>
</evidence>
<dbReference type="InParanoid" id="A0A2G5C7C8"/>
<dbReference type="AlphaFoldDB" id="A0A2G5C7C8"/>
<evidence type="ECO:0000313" key="2">
    <source>
        <dbReference type="Proteomes" id="UP000230069"/>
    </source>
</evidence>
<keyword evidence="2" id="KW-1185">Reference proteome</keyword>